<dbReference type="InterPro" id="IPR050352">
    <property type="entry name" value="ABCG_transporters"/>
</dbReference>
<dbReference type="InterPro" id="IPR017871">
    <property type="entry name" value="ABC_transporter-like_CS"/>
</dbReference>
<feature type="transmembrane region" description="Helical" evidence="8">
    <location>
        <begin position="412"/>
        <end position="432"/>
    </location>
</feature>
<name>A0A2P6V6U9_9CHLO</name>
<dbReference type="InterPro" id="IPR027417">
    <property type="entry name" value="P-loop_NTPase"/>
</dbReference>
<dbReference type="PROSITE" id="PS00211">
    <property type="entry name" value="ABC_TRANSPORTER_1"/>
    <property type="match status" value="1"/>
</dbReference>
<keyword evidence="5 10" id="KW-0067">ATP-binding</keyword>
<organism evidence="10 11">
    <name type="scientific">Micractinium conductrix</name>
    <dbReference type="NCBI Taxonomy" id="554055"/>
    <lineage>
        <taxon>Eukaryota</taxon>
        <taxon>Viridiplantae</taxon>
        <taxon>Chlorophyta</taxon>
        <taxon>core chlorophytes</taxon>
        <taxon>Trebouxiophyceae</taxon>
        <taxon>Chlorellales</taxon>
        <taxon>Chlorellaceae</taxon>
        <taxon>Chlorella clade</taxon>
        <taxon>Micractinium</taxon>
    </lineage>
</organism>
<feature type="transmembrane region" description="Helical" evidence="8">
    <location>
        <begin position="521"/>
        <end position="548"/>
    </location>
</feature>
<dbReference type="Proteomes" id="UP000239649">
    <property type="component" value="Unassembled WGS sequence"/>
</dbReference>
<dbReference type="SUPFAM" id="SSF52540">
    <property type="entry name" value="P-loop containing nucleoside triphosphate hydrolases"/>
    <property type="match status" value="1"/>
</dbReference>
<feature type="domain" description="ABC transporter" evidence="9">
    <location>
        <begin position="11"/>
        <end position="258"/>
    </location>
</feature>
<evidence type="ECO:0000313" key="11">
    <source>
        <dbReference type="Proteomes" id="UP000239649"/>
    </source>
</evidence>
<evidence type="ECO:0000256" key="5">
    <source>
        <dbReference type="ARBA" id="ARBA00022840"/>
    </source>
</evidence>
<keyword evidence="2" id="KW-0813">Transport</keyword>
<keyword evidence="4" id="KW-0547">Nucleotide-binding</keyword>
<dbReference type="GO" id="GO:0005524">
    <property type="term" value="F:ATP binding"/>
    <property type="evidence" value="ECO:0007669"/>
    <property type="project" value="UniProtKB-KW"/>
</dbReference>
<dbReference type="Gene3D" id="3.40.50.300">
    <property type="entry name" value="P-loop containing nucleotide triphosphate hydrolases"/>
    <property type="match status" value="1"/>
</dbReference>
<keyword evidence="7 8" id="KW-0472">Membrane</keyword>
<comment type="caution">
    <text evidence="10">The sequence shown here is derived from an EMBL/GenBank/DDBJ whole genome shotgun (WGS) entry which is preliminary data.</text>
</comment>
<dbReference type="Pfam" id="PF01061">
    <property type="entry name" value="ABC2_membrane"/>
    <property type="match status" value="1"/>
</dbReference>
<accession>A0A2P6V6U9</accession>
<dbReference type="InterPro" id="IPR003439">
    <property type="entry name" value="ABC_transporter-like_ATP-bd"/>
</dbReference>
<keyword evidence="3 8" id="KW-0812">Transmembrane</keyword>
<dbReference type="GO" id="GO:0016020">
    <property type="term" value="C:membrane"/>
    <property type="evidence" value="ECO:0007669"/>
    <property type="project" value="UniProtKB-SubCell"/>
</dbReference>
<dbReference type="OrthoDB" id="66620at2759"/>
<dbReference type="InterPro" id="IPR043926">
    <property type="entry name" value="ABCG_dom"/>
</dbReference>
<dbReference type="CDD" id="cd03213">
    <property type="entry name" value="ABCG_EPDR"/>
    <property type="match status" value="1"/>
</dbReference>
<dbReference type="PANTHER" id="PTHR48041">
    <property type="entry name" value="ABC TRANSPORTER G FAMILY MEMBER 28"/>
    <property type="match status" value="1"/>
</dbReference>
<feature type="transmembrane region" description="Helical" evidence="8">
    <location>
        <begin position="377"/>
        <end position="400"/>
    </location>
</feature>
<comment type="subcellular location">
    <subcellularLocation>
        <location evidence="1">Membrane</location>
        <topology evidence="1">Multi-pass membrane protein</topology>
    </subcellularLocation>
</comment>
<evidence type="ECO:0000256" key="2">
    <source>
        <dbReference type="ARBA" id="ARBA00022448"/>
    </source>
</evidence>
<sequence length="629" mass="67291">MTTQQDAAVEVTFQGLTFTVQPRGGGPPLELLKGLSGAVRSGRCLAIMGASGAGKTTLLDVLAGHDYSGTVGGKVLVNGRPRRLKAFLRISSYVQQRDVLMAAATVREAITTAALLKLPRAMPATEKRARVDGVLADMELEGCQHTLIGDELQNMKGISGGQRRRVSVGIELVKQPQVLFLDEPTSGLDSEMAVSMMETLLRLARGGRSVCLSIHQPNSIITGMFDDFMLLVGGRAAYAGPWSGAVDLFASAGFPCPQYRNPTDHFLSVLRDAEATDAVVACQTAAAPALVELPSMDDGEGKPGGKGKEADEEAGLAGVAHNKGGALEVGGSRAWSAHAAGDAAPAAVEAERPRVPFAFQTAVLSVRMLRNWGRNPMMLAAEAVQYLFLALFVGLVYLQLSDSVETGVPDRLSSLWFVLAILSFTPSYTAMVSWDSERLLVRRETGQGMYRPAAWFAAKTLTLLPVSVAQTTTFAVITYWMVGYAADAGRFFVYVALLNMFQLTSETLGLLCALCTSRSTYAVILLTFVLLVLMTFTGFLVTAIPPYFGWIKWASYLNYTYAAMVNNEFKGVTFYSAADVVVPGADLVPSAVNNGLGVLANGMAALGLMVATRLTAFLVLLIMHRLKKI</sequence>
<dbReference type="Pfam" id="PF19055">
    <property type="entry name" value="ABC2_membrane_7"/>
    <property type="match status" value="1"/>
</dbReference>
<dbReference type="InterPro" id="IPR013525">
    <property type="entry name" value="ABC2_TM"/>
</dbReference>
<keyword evidence="11" id="KW-1185">Reference proteome</keyword>
<dbReference type="Pfam" id="PF00005">
    <property type="entry name" value="ABC_tran"/>
    <property type="match status" value="1"/>
</dbReference>
<evidence type="ECO:0000256" key="1">
    <source>
        <dbReference type="ARBA" id="ARBA00004141"/>
    </source>
</evidence>
<dbReference type="GO" id="GO:0140359">
    <property type="term" value="F:ABC-type transporter activity"/>
    <property type="evidence" value="ECO:0007669"/>
    <property type="project" value="InterPro"/>
</dbReference>
<dbReference type="PROSITE" id="PS50893">
    <property type="entry name" value="ABC_TRANSPORTER_2"/>
    <property type="match status" value="1"/>
</dbReference>
<dbReference type="InterPro" id="IPR003593">
    <property type="entry name" value="AAA+_ATPase"/>
</dbReference>
<evidence type="ECO:0000256" key="3">
    <source>
        <dbReference type="ARBA" id="ARBA00022692"/>
    </source>
</evidence>
<keyword evidence="6 8" id="KW-1133">Transmembrane helix</keyword>
<evidence type="ECO:0000256" key="8">
    <source>
        <dbReference type="SAM" id="Phobius"/>
    </source>
</evidence>
<feature type="transmembrane region" description="Helical" evidence="8">
    <location>
        <begin position="453"/>
        <end position="479"/>
    </location>
</feature>
<evidence type="ECO:0000256" key="4">
    <source>
        <dbReference type="ARBA" id="ARBA00022741"/>
    </source>
</evidence>
<evidence type="ECO:0000313" key="10">
    <source>
        <dbReference type="EMBL" id="PSC69816.1"/>
    </source>
</evidence>
<feature type="transmembrane region" description="Helical" evidence="8">
    <location>
        <begin position="603"/>
        <end position="623"/>
    </location>
</feature>
<dbReference type="AlphaFoldDB" id="A0A2P6V6U9"/>
<protein>
    <submittedName>
        <fullName evidence="10">ATP-binding cassette sub-family G member 2</fullName>
    </submittedName>
</protein>
<dbReference type="EMBL" id="LHPF02000024">
    <property type="protein sequence ID" value="PSC69816.1"/>
    <property type="molecule type" value="Genomic_DNA"/>
</dbReference>
<evidence type="ECO:0000259" key="9">
    <source>
        <dbReference type="PROSITE" id="PS50893"/>
    </source>
</evidence>
<feature type="transmembrane region" description="Helical" evidence="8">
    <location>
        <begin position="491"/>
        <end position="514"/>
    </location>
</feature>
<dbReference type="PANTHER" id="PTHR48041:SF139">
    <property type="entry name" value="PROTEIN SCARLET"/>
    <property type="match status" value="1"/>
</dbReference>
<dbReference type="SMART" id="SM00382">
    <property type="entry name" value="AAA"/>
    <property type="match status" value="1"/>
</dbReference>
<reference evidence="10 11" key="1">
    <citation type="journal article" date="2018" name="Plant J.">
        <title>Genome sequences of Chlorella sorokiniana UTEX 1602 and Micractinium conductrix SAG 241.80: implications to maltose excretion by a green alga.</title>
        <authorList>
            <person name="Arriola M.B."/>
            <person name="Velmurugan N."/>
            <person name="Zhang Y."/>
            <person name="Plunkett M.H."/>
            <person name="Hondzo H."/>
            <person name="Barney B.M."/>
        </authorList>
    </citation>
    <scope>NUCLEOTIDE SEQUENCE [LARGE SCALE GENOMIC DNA]</scope>
    <source>
        <strain evidence="10 11">SAG 241.80</strain>
    </source>
</reference>
<evidence type="ECO:0000256" key="6">
    <source>
        <dbReference type="ARBA" id="ARBA00022989"/>
    </source>
</evidence>
<gene>
    <name evidence="10" type="ORF">C2E20_6752</name>
</gene>
<dbReference type="GO" id="GO:0016887">
    <property type="term" value="F:ATP hydrolysis activity"/>
    <property type="evidence" value="ECO:0007669"/>
    <property type="project" value="InterPro"/>
</dbReference>
<proteinExistence type="predicted"/>
<evidence type="ECO:0000256" key="7">
    <source>
        <dbReference type="ARBA" id="ARBA00023136"/>
    </source>
</evidence>